<dbReference type="Proteomes" id="UP000280842">
    <property type="component" value="Unassembled WGS sequence"/>
</dbReference>
<dbReference type="Gene3D" id="6.10.280.50">
    <property type="match status" value="1"/>
</dbReference>
<evidence type="ECO:0000313" key="1">
    <source>
        <dbReference type="EMBL" id="RMA96097.1"/>
    </source>
</evidence>
<keyword evidence="2" id="KW-1185">Reference proteome</keyword>
<evidence type="ECO:0000313" key="2">
    <source>
        <dbReference type="Proteomes" id="UP000280842"/>
    </source>
</evidence>
<sequence length="77" mass="9516">MTREEAIKKLLETDPEFKEWYEEHEELKWKVHKLDKHFPPDPELEAEEEKLKRRKLYLKDLMETKIKEFMEKEGKAA</sequence>
<dbReference type="AlphaFoldDB" id="A0A3M0BGE8"/>
<dbReference type="InterPro" id="IPR007420">
    <property type="entry name" value="DUF465"/>
</dbReference>
<accession>A0A3M0BGE8</accession>
<dbReference type="OrthoDB" id="15440at2"/>
<proteinExistence type="predicted"/>
<gene>
    <name evidence="1" type="ORF">CLV39_1109</name>
</gene>
<reference evidence="1 2" key="1">
    <citation type="submission" date="2018-10" db="EMBL/GenBank/DDBJ databases">
        <title>Genomic Encyclopedia of Archaeal and Bacterial Type Strains, Phase II (KMG-II): from individual species to whole genera.</title>
        <authorList>
            <person name="Goeker M."/>
        </authorList>
    </citation>
    <scope>NUCLEOTIDE SEQUENCE [LARGE SCALE GENOMIC DNA]</scope>
    <source>
        <strain evidence="1 2">VM1</strain>
    </source>
</reference>
<dbReference type="EMBL" id="REFO01000012">
    <property type="protein sequence ID" value="RMA96097.1"/>
    <property type="molecule type" value="Genomic_DNA"/>
</dbReference>
<protein>
    <submittedName>
        <fullName evidence="1">Uncharacterized protein</fullName>
    </submittedName>
</protein>
<name>A0A3M0BGE8_9AQUI</name>
<dbReference type="InterPro" id="IPR038444">
    <property type="entry name" value="DUF465_sf"/>
</dbReference>
<dbReference type="RefSeq" id="WP_121923231.1">
    <property type="nucleotide sequence ID" value="NZ_REFO01000012.1"/>
</dbReference>
<dbReference type="Pfam" id="PF04325">
    <property type="entry name" value="DUF465"/>
    <property type="match status" value="1"/>
</dbReference>
<organism evidence="1 2">
    <name type="scientific">Hydrogenothermus marinus</name>
    <dbReference type="NCBI Taxonomy" id="133270"/>
    <lineage>
        <taxon>Bacteria</taxon>
        <taxon>Pseudomonadati</taxon>
        <taxon>Aquificota</taxon>
        <taxon>Aquificia</taxon>
        <taxon>Aquificales</taxon>
        <taxon>Hydrogenothermaceae</taxon>
        <taxon>Hydrogenothermus</taxon>
    </lineage>
</organism>
<comment type="caution">
    <text evidence="1">The sequence shown here is derived from an EMBL/GenBank/DDBJ whole genome shotgun (WGS) entry which is preliminary data.</text>
</comment>